<dbReference type="PROSITE" id="PS50011">
    <property type="entry name" value="PROTEIN_KINASE_DOM"/>
    <property type="match status" value="1"/>
</dbReference>
<reference evidence="2 3" key="1">
    <citation type="journal article" date="2020" name="ISME J.">
        <title>Uncovering the hidden diversity of litter-decomposition mechanisms in mushroom-forming fungi.</title>
        <authorList>
            <person name="Floudas D."/>
            <person name="Bentzer J."/>
            <person name="Ahren D."/>
            <person name="Johansson T."/>
            <person name="Persson P."/>
            <person name="Tunlid A."/>
        </authorList>
    </citation>
    <scope>NUCLEOTIDE SEQUENCE [LARGE SCALE GENOMIC DNA]</scope>
    <source>
        <strain evidence="2 3">CBS 101986</strain>
    </source>
</reference>
<dbReference type="GO" id="GO:0005524">
    <property type="term" value="F:ATP binding"/>
    <property type="evidence" value="ECO:0007669"/>
    <property type="project" value="InterPro"/>
</dbReference>
<dbReference type="GO" id="GO:0004672">
    <property type="term" value="F:protein kinase activity"/>
    <property type="evidence" value="ECO:0007669"/>
    <property type="project" value="InterPro"/>
</dbReference>
<dbReference type="OrthoDB" id="2998079at2759"/>
<dbReference type="PROSITE" id="PS00109">
    <property type="entry name" value="PROTEIN_KINASE_TYR"/>
    <property type="match status" value="1"/>
</dbReference>
<dbReference type="PANTHER" id="PTHR37171:SF1">
    <property type="entry name" value="SERINE_THREONINE-PROTEIN KINASE YRZF-RELATED"/>
    <property type="match status" value="1"/>
</dbReference>
<dbReference type="InterPro" id="IPR011009">
    <property type="entry name" value="Kinase-like_dom_sf"/>
</dbReference>
<dbReference type="EMBL" id="JAACJJ010000057">
    <property type="protein sequence ID" value="KAF5310878.1"/>
    <property type="molecule type" value="Genomic_DNA"/>
</dbReference>
<gene>
    <name evidence="2" type="ORF">D9619_007870</name>
</gene>
<dbReference type="AlphaFoldDB" id="A0A8H5AU26"/>
<sequence>MSANLMAALDTIPQDLLHQCIFYASLIRKERKKILVALAVPPTKFYYIVVDFENATATVFGNVLAEQLCAPSPEYDPALTAFVSRPAWTAYWKAVLWFTLVAVAFNFEDELYEALAGDNARFPPDMHQKLQAACDVLGVAQKPSCSVHLWLLRAQLTAWLIDIARALWIILTWKTMTTGALMSMSQSLKIPNAGTLDLRENNDSQYRWIPAVVPYCKESQSSRKRKRFYAYPSLKVFIKIFTPAALEEFKAEVKIFECLSEIQGNGIPKLYGSGKLSGSDDHCLVMTYDSEQLEEWSDEDRCEVRRLVSLLHRYNVHHHDIALRNVLVDSKRKFTLIDFGVSDEACMDSYCTEEKDLGMGEDTLSDNT</sequence>
<dbReference type="Proteomes" id="UP000567179">
    <property type="component" value="Unassembled WGS sequence"/>
</dbReference>
<organism evidence="2 3">
    <name type="scientific">Psilocybe cf. subviscida</name>
    <dbReference type="NCBI Taxonomy" id="2480587"/>
    <lineage>
        <taxon>Eukaryota</taxon>
        <taxon>Fungi</taxon>
        <taxon>Dikarya</taxon>
        <taxon>Basidiomycota</taxon>
        <taxon>Agaricomycotina</taxon>
        <taxon>Agaricomycetes</taxon>
        <taxon>Agaricomycetidae</taxon>
        <taxon>Agaricales</taxon>
        <taxon>Agaricineae</taxon>
        <taxon>Strophariaceae</taxon>
        <taxon>Psilocybe</taxon>
    </lineage>
</organism>
<dbReference type="InterPro" id="IPR052396">
    <property type="entry name" value="Meiotic_Drive_Suppr_Kinase"/>
</dbReference>
<dbReference type="InterPro" id="IPR008266">
    <property type="entry name" value="Tyr_kinase_AS"/>
</dbReference>
<comment type="caution">
    <text evidence="2">The sequence shown here is derived from an EMBL/GenBank/DDBJ whole genome shotgun (WGS) entry which is preliminary data.</text>
</comment>
<accession>A0A8H5AU26</accession>
<dbReference type="InterPro" id="IPR000719">
    <property type="entry name" value="Prot_kinase_dom"/>
</dbReference>
<keyword evidence="3" id="KW-1185">Reference proteome</keyword>
<proteinExistence type="predicted"/>
<dbReference type="Pfam" id="PF07714">
    <property type="entry name" value="PK_Tyr_Ser-Thr"/>
    <property type="match status" value="1"/>
</dbReference>
<dbReference type="PANTHER" id="PTHR37171">
    <property type="entry name" value="SERINE/THREONINE-PROTEIN KINASE YRZF-RELATED"/>
    <property type="match status" value="1"/>
</dbReference>
<feature type="domain" description="Protein kinase" evidence="1">
    <location>
        <begin position="170"/>
        <end position="368"/>
    </location>
</feature>
<evidence type="ECO:0000313" key="2">
    <source>
        <dbReference type="EMBL" id="KAF5310878.1"/>
    </source>
</evidence>
<protein>
    <recommendedName>
        <fullName evidence="1">Protein kinase domain-containing protein</fullName>
    </recommendedName>
</protein>
<dbReference type="SUPFAM" id="SSF56112">
    <property type="entry name" value="Protein kinase-like (PK-like)"/>
    <property type="match status" value="1"/>
</dbReference>
<dbReference type="InterPro" id="IPR001245">
    <property type="entry name" value="Ser-Thr/Tyr_kinase_cat_dom"/>
</dbReference>
<dbReference type="Gene3D" id="1.10.510.10">
    <property type="entry name" value="Transferase(Phosphotransferase) domain 1"/>
    <property type="match status" value="1"/>
</dbReference>
<name>A0A8H5AU26_9AGAR</name>
<evidence type="ECO:0000259" key="1">
    <source>
        <dbReference type="PROSITE" id="PS50011"/>
    </source>
</evidence>
<evidence type="ECO:0000313" key="3">
    <source>
        <dbReference type="Proteomes" id="UP000567179"/>
    </source>
</evidence>